<name>A0A1A8W2L5_PLAOA</name>
<organism evidence="3 6">
    <name type="scientific">Plasmodium ovale curtisi</name>
    <dbReference type="NCBI Taxonomy" id="864141"/>
    <lineage>
        <taxon>Eukaryota</taxon>
        <taxon>Sar</taxon>
        <taxon>Alveolata</taxon>
        <taxon>Apicomplexa</taxon>
        <taxon>Aconoidasida</taxon>
        <taxon>Haemosporida</taxon>
        <taxon>Plasmodiidae</taxon>
        <taxon>Plasmodium</taxon>
        <taxon>Plasmodium (Plasmodium)</taxon>
    </lineage>
</organism>
<feature type="region of interest" description="Disordered" evidence="2">
    <location>
        <begin position="82"/>
        <end position="139"/>
    </location>
</feature>
<evidence type="ECO:0000256" key="1">
    <source>
        <dbReference type="SAM" id="Coils"/>
    </source>
</evidence>
<feature type="compositionally biased region" description="Basic and acidic residues" evidence="2">
    <location>
        <begin position="126"/>
        <end position="139"/>
    </location>
</feature>
<reference evidence="5 6" key="1">
    <citation type="submission" date="2016-05" db="EMBL/GenBank/DDBJ databases">
        <authorList>
            <person name="Naeem Raeece"/>
        </authorList>
    </citation>
    <scope>NUCLEOTIDE SEQUENCE [LARGE SCALE GENOMIC DNA]</scope>
</reference>
<dbReference type="Proteomes" id="UP000078546">
    <property type="component" value="Unassembled WGS sequence"/>
</dbReference>
<evidence type="ECO:0000313" key="4">
    <source>
        <dbReference type="EMBL" id="SBS94608.1"/>
    </source>
</evidence>
<evidence type="ECO:0000313" key="6">
    <source>
        <dbReference type="Proteomes" id="UP000078560"/>
    </source>
</evidence>
<feature type="compositionally biased region" description="Polar residues" evidence="2">
    <location>
        <begin position="99"/>
        <end position="116"/>
    </location>
</feature>
<feature type="compositionally biased region" description="Basic and acidic residues" evidence="2">
    <location>
        <begin position="83"/>
        <end position="92"/>
    </location>
</feature>
<reference evidence="3" key="2">
    <citation type="submission" date="2016-05" db="EMBL/GenBank/DDBJ databases">
        <authorList>
            <person name="Lavstsen T."/>
            <person name="Jespersen J.S."/>
        </authorList>
    </citation>
    <scope>NUCLEOTIDE SEQUENCE [LARGE SCALE GENOMIC DNA]</scope>
</reference>
<evidence type="ECO:0000313" key="3">
    <source>
        <dbReference type="EMBL" id="SBS85382.1"/>
    </source>
</evidence>
<dbReference type="Proteomes" id="UP000078560">
    <property type="component" value="Unassembled WGS sequence"/>
</dbReference>
<keyword evidence="1" id="KW-0175">Coiled coil</keyword>
<evidence type="ECO:0000256" key="2">
    <source>
        <dbReference type="SAM" id="MobiDB-lite"/>
    </source>
</evidence>
<accession>A0A1A8W2L5</accession>
<proteinExistence type="predicted"/>
<protein>
    <submittedName>
        <fullName evidence="3">Uncharacterized protein</fullName>
    </submittedName>
</protein>
<evidence type="ECO:0000313" key="5">
    <source>
        <dbReference type="Proteomes" id="UP000078546"/>
    </source>
</evidence>
<dbReference type="EMBL" id="FLQV01000529">
    <property type="protein sequence ID" value="SBS94608.1"/>
    <property type="molecule type" value="Genomic_DNA"/>
</dbReference>
<dbReference type="AlphaFoldDB" id="A0A1A8W2L5"/>
<feature type="coiled-coil region" evidence="1">
    <location>
        <begin position="193"/>
        <end position="274"/>
    </location>
</feature>
<gene>
    <name evidence="4" type="ORF">POVCU1_028650</name>
    <name evidence="3" type="ORF">POVCU2_0031150</name>
</gene>
<dbReference type="EMBL" id="FLQU01000417">
    <property type="protein sequence ID" value="SBS85382.1"/>
    <property type="molecule type" value="Genomic_DNA"/>
</dbReference>
<sequence length="284" mass="32657">MTILATLAQSSDIFLGNSLFLKGRSVILPLTLRMEDVFAGSCVQSLFEPKADFSHCVNKSIKLLLKDESNFKDLNNMITPCRNDGKVEDRNTKNGPADSGNSKGNENSRRNANSSGKDFAGGQPSNREEITVTTEKEKEKEKKYMEENLSLLNGYLYFSRIENNINLLYTELFSLKKDFLFLSKGTKNNIRKLKKIKKKNKIYKNLLNDIKMDRKRKEIYETICVQVKKLDDVQTLQQMKNKEKEKIQEYEEKIQNIENTIKKNNDNIHKTIQQIDQAVSANLG</sequence>